<dbReference type="PANTHER" id="PTHR12526">
    <property type="entry name" value="GLYCOSYLTRANSFERASE"/>
    <property type="match status" value="1"/>
</dbReference>
<name>A9IHB6_BORPD</name>
<sequence>MPLRRVLLISNGYPDAAAREKGFILPDLKAFLAAGYDVSIAPVRAVRRLDPDLPYGVNVVHGLAAMYRPWHLTITLARLLRERFFWKEAKIAIRHGGCSNVLHFLKESIRVMSMMRFAKLGVYNVLYTYWFKGETAGIGFLPRDGSIRVTRAHGYDLYEERSNNKGYIPYREQTLPRLDGVILLSDQARNYVVERYPDTTAAFIVSPLGVLSEPNVTPPALADTIQLASCSYASANKRLPLIAQLAAILAERAWPRKVRWTHFGCSESQAGLRDLRLPANLVFEFHGEVSNSYIRNWYRQNAVSFFINLSLSEGQPVSIMEAMAFGIPIVATAVGGVPEMLRDGAGILLPKSPDLYSSVDEILGVLSSSERYRIMRNRALHAQRTFFNAEENGRRLVASIDLIAPRPERP</sequence>
<evidence type="ECO:0000313" key="1">
    <source>
        <dbReference type="EMBL" id="CAP45181.1"/>
    </source>
</evidence>
<keyword evidence="1" id="KW-0808">Transferase</keyword>
<accession>A9IHB6</accession>
<gene>
    <name evidence="1" type="ordered locus">Bpet4829</name>
</gene>
<keyword evidence="1" id="KW-0328">Glycosyltransferase</keyword>
<dbReference type="Gene3D" id="3.40.50.2000">
    <property type="entry name" value="Glycogen Phosphorylase B"/>
    <property type="match status" value="1"/>
</dbReference>
<dbReference type="EC" id="2.4.1.-" evidence="1"/>
<dbReference type="GO" id="GO:0016757">
    <property type="term" value="F:glycosyltransferase activity"/>
    <property type="evidence" value="ECO:0007669"/>
    <property type="project" value="UniProtKB-KW"/>
</dbReference>
<dbReference type="EMBL" id="AM902716">
    <property type="protein sequence ID" value="CAP45181.1"/>
    <property type="molecule type" value="Genomic_DNA"/>
</dbReference>
<dbReference type="STRING" id="94624.Bpet4829"/>
<keyword evidence="2" id="KW-1185">Reference proteome</keyword>
<protein>
    <submittedName>
        <fullName evidence="1">Glycosyltransferase</fullName>
        <ecNumber evidence="1">2.4.1.-</ecNumber>
    </submittedName>
</protein>
<proteinExistence type="predicted"/>
<dbReference type="AlphaFoldDB" id="A9IHB6"/>
<dbReference type="Proteomes" id="UP000001225">
    <property type="component" value="Chromosome"/>
</dbReference>
<dbReference type="Pfam" id="PF13692">
    <property type="entry name" value="Glyco_trans_1_4"/>
    <property type="match status" value="1"/>
</dbReference>
<evidence type="ECO:0000313" key="2">
    <source>
        <dbReference type="Proteomes" id="UP000001225"/>
    </source>
</evidence>
<reference evidence="1 2" key="1">
    <citation type="journal article" date="2008" name="BMC Genomics">
        <title>The missing link: Bordetella petrii is endowed with both the metabolic versatility of environmental bacteria and virulence traits of pathogenic Bordetellae.</title>
        <authorList>
            <person name="Gross R."/>
            <person name="Guzman C.A."/>
            <person name="Sebaihia M."/>
            <person name="Martins Dos Santos V.A."/>
            <person name="Pieper D.H."/>
            <person name="Koebnik R."/>
            <person name="Lechner M."/>
            <person name="Bartels D."/>
            <person name="Buhrmester J."/>
            <person name="Choudhuri J.V."/>
            <person name="Ebensen T."/>
            <person name="Gaigalat L."/>
            <person name="Herrmann S."/>
            <person name="Khachane A.N."/>
            <person name="Larisch C."/>
            <person name="Link S."/>
            <person name="Linke B."/>
            <person name="Meyer F."/>
            <person name="Mormann S."/>
            <person name="Nakunst D."/>
            <person name="Rueckert C."/>
            <person name="Schneiker-Bekel S."/>
            <person name="Schulze K."/>
            <person name="Vorhoelter F.J."/>
            <person name="Yevsa T."/>
            <person name="Engle J.T."/>
            <person name="Goldman W.E."/>
            <person name="Puehler A."/>
            <person name="Goebel U.B."/>
            <person name="Goesmann A."/>
            <person name="Bloecker H."/>
            <person name="Kaiser O."/>
            <person name="Martinez-Arias R."/>
        </authorList>
    </citation>
    <scope>NUCLEOTIDE SEQUENCE [LARGE SCALE GENOMIC DNA]</scope>
    <source>
        <strain evidence="2">ATCC BAA-461 / DSM 12804 / CCUG 43448 / CIP 107267 / Se-1111R</strain>
    </source>
</reference>
<dbReference type="SUPFAM" id="SSF53756">
    <property type="entry name" value="UDP-Glycosyltransferase/glycogen phosphorylase"/>
    <property type="match status" value="1"/>
</dbReference>
<dbReference type="KEGG" id="bpt:Bpet4829"/>
<organism evidence="1 2">
    <name type="scientific">Bordetella petrii (strain ATCC BAA-461 / DSM 12804 / CCUG 43448 / CIP 107267 / Se-1111R)</name>
    <dbReference type="NCBI Taxonomy" id="340100"/>
    <lineage>
        <taxon>Bacteria</taxon>
        <taxon>Pseudomonadati</taxon>
        <taxon>Pseudomonadota</taxon>
        <taxon>Betaproteobacteria</taxon>
        <taxon>Burkholderiales</taxon>
        <taxon>Alcaligenaceae</taxon>
        <taxon>Bordetella</taxon>
    </lineage>
</organism>
<dbReference type="eggNOG" id="COG0438">
    <property type="taxonomic scope" value="Bacteria"/>
</dbReference>